<reference evidence="2 3" key="1">
    <citation type="submission" date="2016-10" db="EMBL/GenBank/DDBJ databases">
        <authorList>
            <person name="de Groot N.N."/>
        </authorList>
    </citation>
    <scope>NUCLEOTIDE SEQUENCE [LARGE SCALE GENOMIC DNA]</scope>
    <source>
        <strain evidence="2 3">DSM 28286</strain>
    </source>
</reference>
<dbReference type="STRING" id="1465490.SAMN05444277_102257"/>
<dbReference type="RefSeq" id="WP_090655972.1">
    <property type="nucleotide sequence ID" value="NZ_FOXQ01000002.1"/>
</dbReference>
<dbReference type="AlphaFoldDB" id="A0A1I5TQV0"/>
<protein>
    <submittedName>
        <fullName evidence="2">Cupin domain-containing protein</fullName>
    </submittedName>
</protein>
<gene>
    <name evidence="2" type="ORF">SAMN05444277_102257</name>
</gene>
<proteinExistence type="predicted"/>
<evidence type="ECO:0000313" key="2">
    <source>
        <dbReference type="EMBL" id="SFP85439.1"/>
    </source>
</evidence>
<dbReference type="InterPro" id="IPR011051">
    <property type="entry name" value="RmlC_Cupin_sf"/>
</dbReference>
<dbReference type="Proteomes" id="UP000199031">
    <property type="component" value="Unassembled WGS sequence"/>
</dbReference>
<dbReference type="Pfam" id="PF07883">
    <property type="entry name" value="Cupin_2"/>
    <property type="match status" value="1"/>
</dbReference>
<dbReference type="PANTHER" id="PTHR37694">
    <property type="entry name" value="SLR8022 PROTEIN"/>
    <property type="match status" value="1"/>
</dbReference>
<accession>A0A1I5TQV0</accession>
<dbReference type="SUPFAM" id="SSF51182">
    <property type="entry name" value="RmlC-like cupins"/>
    <property type="match status" value="1"/>
</dbReference>
<keyword evidence="3" id="KW-1185">Reference proteome</keyword>
<evidence type="ECO:0000259" key="1">
    <source>
        <dbReference type="Pfam" id="PF07883"/>
    </source>
</evidence>
<sequence>MILGNIYQQEDFEKIKSKQVYKNERFHTVLLQLKKEEMLKPHHSATDAFLMVAEGEIIFTLKEKVYELKKGDMFSFKAFETHDVKAVTDAIILIIK</sequence>
<dbReference type="InterPro" id="IPR013096">
    <property type="entry name" value="Cupin_2"/>
</dbReference>
<dbReference type="EMBL" id="FOXQ01000002">
    <property type="protein sequence ID" value="SFP85439.1"/>
    <property type="molecule type" value="Genomic_DNA"/>
</dbReference>
<dbReference type="InterPro" id="IPR014710">
    <property type="entry name" value="RmlC-like_jellyroll"/>
</dbReference>
<dbReference type="PANTHER" id="PTHR37694:SF1">
    <property type="entry name" value="SLR8022 PROTEIN"/>
    <property type="match status" value="1"/>
</dbReference>
<feature type="domain" description="Cupin type-2" evidence="1">
    <location>
        <begin position="33"/>
        <end position="90"/>
    </location>
</feature>
<organism evidence="2 3">
    <name type="scientific">Parafilimonas terrae</name>
    <dbReference type="NCBI Taxonomy" id="1465490"/>
    <lineage>
        <taxon>Bacteria</taxon>
        <taxon>Pseudomonadati</taxon>
        <taxon>Bacteroidota</taxon>
        <taxon>Chitinophagia</taxon>
        <taxon>Chitinophagales</taxon>
        <taxon>Chitinophagaceae</taxon>
        <taxon>Parafilimonas</taxon>
    </lineage>
</organism>
<dbReference type="OrthoDB" id="959543at2"/>
<name>A0A1I5TQV0_9BACT</name>
<dbReference type="Gene3D" id="2.60.120.10">
    <property type="entry name" value="Jelly Rolls"/>
    <property type="match status" value="1"/>
</dbReference>
<evidence type="ECO:0000313" key="3">
    <source>
        <dbReference type="Proteomes" id="UP000199031"/>
    </source>
</evidence>